<protein>
    <submittedName>
        <fullName evidence="1">Uncharacterized protein</fullName>
    </submittedName>
</protein>
<reference evidence="2" key="1">
    <citation type="journal article" date="2013" name="Nat. Genet.">
        <title>The draft genomes of soft-shell turtle and green sea turtle yield insights into the development and evolution of the turtle-specific body plan.</title>
        <authorList>
            <person name="Wang Z."/>
            <person name="Pascual-Anaya J."/>
            <person name="Zadissa A."/>
            <person name="Li W."/>
            <person name="Niimura Y."/>
            <person name="Huang Z."/>
            <person name="Li C."/>
            <person name="White S."/>
            <person name="Xiong Z."/>
            <person name="Fang D."/>
            <person name="Wang B."/>
            <person name="Ming Y."/>
            <person name="Chen Y."/>
            <person name="Zheng Y."/>
            <person name="Kuraku S."/>
            <person name="Pignatelli M."/>
            <person name="Herrero J."/>
            <person name="Beal K."/>
            <person name="Nozawa M."/>
            <person name="Li Q."/>
            <person name="Wang J."/>
            <person name="Zhang H."/>
            <person name="Yu L."/>
            <person name="Shigenobu S."/>
            <person name="Wang J."/>
            <person name="Liu J."/>
            <person name="Flicek P."/>
            <person name="Searle S."/>
            <person name="Wang J."/>
            <person name="Kuratani S."/>
            <person name="Yin Y."/>
            <person name="Aken B."/>
            <person name="Zhang G."/>
            <person name="Irie N."/>
        </authorList>
    </citation>
    <scope>NUCLEOTIDE SEQUENCE [LARGE SCALE GENOMIC DNA]</scope>
</reference>
<keyword evidence="2" id="KW-1185">Reference proteome</keyword>
<evidence type="ECO:0000313" key="2">
    <source>
        <dbReference type="Proteomes" id="UP000031443"/>
    </source>
</evidence>
<dbReference type="Proteomes" id="UP000031443">
    <property type="component" value="Unassembled WGS sequence"/>
</dbReference>
<gene>
    <name evidence="1" type="ORF">UY3_04076</name>
</gene>
<name>M7CDB2_CHEMY</name>
<accession>M7CDB2</accession>
<proteinExistence type="predicted"/>
<organism evidence="1 2">
    <name type="scientific">Chelonia mydas</name>
    <name type="common">Green sea-turtle</name>
    <name type="synonym">Chelonia agassizi</name>
    <dbReference type="NCBI Taxonomy" id="8469"/>
    <lineage>
        <taxon>Eukaryota</taxon>
        <taxon>Metazoa</taxon>
        <taxon>Chordata</taxon>
        <taxon>Craniata</taxon>
        <taxon>Vertebrata</taxon>
        <taxon>Euteleostomi</taxon>
        <taxon>Archelosauria</taxon>
        <taxon>Testudinata</taxon>
        <taxon>Testudines</taxon>
        <taxon>Cryptodira</taxon>
        <taxon>Durocryptodira</taxon>
        <taxon>Americhelydia</taxon>
        <taxon>Chelonioidea</taxon>
        <taxon>Cheloniidae</taxon>
        <taxon>Chelonia</taxon>
    </lineage>
</organism>
<evidence type="ECO:0000313" key="1">
    <source>
        <dbReference type="EMBL" id="EMP38757.1"/>
    </source>
</evidence>
<sequence length="162" mass="18232">MEVALKSTLLGRIWSSADTNQRYWPPGAIPECSIVTALDSTFNSDGLARYTVKALGTFEFHFLFDRRGELISTGNPMEISGIPLKHKQEQALLVLRLRVSSLPRQPVHFASKLLKTCIAALREAQMELMGEWQQVTHHSEDTTVSQSKYVDFNYVIHVAEVA</sequence>
<dbReference type="EMBL" id="KB518693">
    <property type="protein sequence ID" value="EMP38757.1"/>
    <property type="molecule type" value="Genomic_DNA"/>
</dbReference>
<dbReference type="AlphaFoldDB" id="M7CDB2"/>